<gene>
    <name evidence="2" type="ORF">EDI_178880</name>
</gene>
<feature type="compositionally biased region" description="Basic and acidic residues" evidence="1">
    <location>
        <begin position="47"/>
        <end position="71"/>
    </location>
</feature>
<dbReference type="EMBL" id="DS549073">
    <property type="protein sequence ID" value="EDR26638.1"/>
    <property type="molecule type" value="Genomic_DNA"/>
</dbReference>
<dbReference type="AlphaFoldDB" id="B0EFQ7"/>
<protein>
    <submittedName>
        <fullName evidence="2">Uncharacterized protein</fullName>
    </submittedName>
</protein>
<dbReference type="KEGG" id="edi:EDI_178880"/>
<evidence type="ECO:0000256" key="1">
    <source>
        <dbReference type="SAM" id="MobiDB-lite"/>
    </source>
</evidence>
<dbReference type="GeneID" id="5882115"/>
<sequence>MTIETDLYYCFIQLNHLYNKIKIRNVLMVIIKLEWTNEVSIPTETKLNNEHSKTEEEKQEQSESAENRTEDVGIGQKSQEKIGENRQQVEERWQKHARIE</sequence>
<proteinExistence type="predicted"/>
<evidence type="ECO:0000313" key="3">
    <source>
        <dbReference type="Proteomes" id="UP000008076"/>
    </source>
</evidence>
<accession>B0EFQ7</accession>
<evidence type="ECO:0000313" key="2">
    <source>
        <dbReference type="EMBL" id="EDR26638.1"/>
    </source>
</evidence>
<keyword evidence="3" id="KW-1185">Reference proteome</keyword>
<feature type="compositionally biased region" description="Basic and acidic residues" evidence="1">
    <location>
        <begin position="78"/>
        <end position="100"/>
    </location>
</feature>
<feature type="region of interest" description="Disordered" evidence="1">
    <location>
        <begin position="43"/>
        <end position="100"/>
    </location>
</feature>
<reference evidence="3" key="1">
    <citation type="submission" date="2007-12" db="EMBL/GenBank/DDBJ databases">
        <title>Annotation of Entamoeba dispar SAW760.</title>
        <authorList>
            <person name="Lorenzi H."/>
            <person name="Inman J."/>
            <person name="Schobel S."/>
            <person name="Amedeo P."/>
            <person name="Caler E."/>
        </authorList>
    </citation>
    <scope>NUCLEOTIDE SEQUENCE [LARGE SCALE GENOMIC DNA]</scope>
    <source>
        <strain evidence="3">ATCC PRA-260 / SAW760</strain>
    </source>
</reference>
<dbReference type="Proteomes" id="UP000008076">
    <property type="component" value="Unassembled WGS sequence"/>
</dbReference>
<organism evidence="3">
    <name type="scientific">Entamoeba dispar (strain ATCC PRA-260 / SAW760)</name>
    <dbReference type="NCBI Taxonomy" id="370354"/>
    <lineage>
        <taxon>Eukaryota</taxon>
        <taxon>Amoebozoa</taxon>
        <taxon>Evosea</taxon>
        <taxon>Archamoebae</taxon>
        <taxon>Mastigamoebida</taxon>
        <taxon>Entamoebidae</taxon>
        <taxon>Entamoeba</taxon>
    </lineage>
</organism>
<dbReference type="RefSeq" id="XP_001737095.1">
    <property type="nucleotide sequence ID" value="XM_001737043.1"/>
</dbReference>
<name>B0EFQ7_ENTDS</name>